<name>A0A812EED8_ACAPH</name>
<keyword evidence="2" id="KW-1185">Reference proteome</keyword>
<sequence>MFSVSKKKNKHHSFSSSSFFCTSFPILHSANYNVNTVRTNAPNLQHRSVHLTSSRQRKSRFWSSGRFPMITSTIWYSAKHLASVIFNFSRGHQVTSASPQASAAEAASGGGTTGQQRRKKIISVCLLLVTNNILITTRLDPRFSTSCRCLHLLFFLRHHRRLLPLLLLLIAPKNGSSSSSSLHTTTASSEFLWLYFHTQNLWW</sequence>
<organism evidence="1 2">
    <name type="scientific">Acanthosepion pharaonis</name>
    <name type="common">Pharaoh cuttlefish</name>
    <name type="synonym">Sepia pharaonis</name>
    <dbReference type="NCBI Taxonomy" id="158019"/>
    <lineage>
        <taxon>Eukaryota</taxon>
        <taxon>Metazoa</taxon>
        <taxon>Spiralia</taxon>
        <taxon>Lophotrochozoa</taxon>
        <taxon>Mollusca</taxon>
        <taxon>Cephalopoda</taxon>
        <taxon>Coleoidea</taxon>
        <taxon>Decapodiformes</taxon>
        <taxon>Sepiida</taxon>
        <taxon>Sepiina</taxon>
        <taxon>Sepiidae</taxon>
        <taxon>Acanthosepion</taxon>
    </lineage>
</organism>
<dbReference type="AlphaFoldDB" id="A0A812EED8"/>
<evidence type="ECO:0000313" key="2">
    <source>
        <dbReference type="Proteomes" id="UP000597762"/>
    </source>
</evidence>
<dbReference type="EMBL" id="CAHIKZ030005179">
    <property type="protein sequence ID" value="CAE1320531.1"/>
    <property type="molecule type" value="Genomic_DNA"/>
</dbReference>
<dbReference type="Proteomes" id="UP000597762">
    <property type="component" value="Unassembled WGS sequence"/>
</dbReference>
<protein>
    <submittedName>
        <fullName evidence="1">Uncharacterized protein</fullName>
    </submittedName>
</protein>
<accession>A0A812EED8</accession>
<comment type="caution">
    <text evidence="1">The sequence shown here is derived from an EMBL/GenBank/DDBJ whole genome shotgun (WGS) entry which is preliminary data.</text>
</comment>
<proteinExistence type="predicted"/>
<gene>
    <name evidence="1" type="ORF">SPHA_70778</name>
</gene>
<evidence type="ECO:0000313" key="1">
    <source>
        <dbReference type="EMBL" id="CAE1320531.1"/>
    </source>
</evidence>
<reference evidence="1" key="1">
    <citation type="submission" date="2021-01" db="EMBL/GenBank/DDBJ databases">
        <authorList>
            <person name="Li R."/>
            <person name="Bekaert M."/>
        </authorList>
    </citation>
    <scope>NUCLEOTIDE SEQUENCE</scope>
    <source>
        <strain evidence="1">Farmed</strain>
    </source>
</reference>